<evidence type="ECO:0000313" key="4">
    <source>
        <dbReference type="EMBL" id="OCX72711.1"/>
    </source>
</evidence>
<evidence type="ECO:0000256" key="1">
    <source>
        <dbReference type="SAM" id="MobiDB-lite"/>
    </source>
</evidence>
<organism evidence="3 5">
    <name type="scientific">Acidithiobacillus thiooxidans</name>
    <name type="common">Thiobacillus thiooxidans</name>
    <dbReference type="NCBI Taxonomy" id="930"/>
    <lineage>
        <taxon>Bacteria</taxon>
        <taxon>Pseudomonadati</taxon>
        <taxon>Pseudomonadota</taxon>
        <taxon>Acidithiobacillia</taxon>
        <taxon>Acidithiobacillales</taxon>
        <taxon>Acidithiobacillaceae</taxon>
        <taxon>Acidithiobacillus</taxon>
    </lineage>
</organism>
<dbReference type="GO" id="GO:0005829">
    <property type="term" value="C:cytosol"/>
    <property type="evidence" value="ECO:0007669"/>
    <property type="project" value="TreeGrafter"/>
</dbReference>
<dbReference type="STRING" id="930.GCA_002079865_04155"/>
<feature type="region of interest" description="Disordered" evidence="1">
    <location>
        <begin position="202"/>
        <end position="221"/>
    </location>
</feature>
<dbReference type="SUPFAM" id="SSF53067">
    <property type="entry name" value="Actin-like ATPase domain"/>
    <property type="match status" value="2"/>
</dbReference>
<dbReference type="PANTHER" id="PTHR11735:SF11">
    <property type="entry name" value="TRNA THREONYLCARBAMOYLADENOSINE BIOSYNTHESIS PROTEIN TSAB"/>
    <property type="match status" value="1"/>
</dbReference>
<dbReference type="NCBIfam" id="TIGR03725">
    <property type="entry name" value="T6A_YeaZ"/>
    <property type="match status" value="1"/>
</dbReference>
<evidence type="ECO:0000313" key="3">
    <source>
        <dbReference type="EMBL" id="OCX69682.1"/>
    </source>
</evidence>
<dbReference type="RefSeq" id="WP_024893026.1">
    <property type="nucleotide sequence ID" value="NZ_LWRY01000103.1"/>
</dbReference>
<gene>
    <name evidence="4" type="ORF">A6M23_09355</name>
    <name evidence="3" type="ORF">A6P07_15805</name>
</gene>
<dbReference type="eggNOG" id="COG1214">
    <property type="taxonomic scope" value="Bacteria"/>
</dbReference>
<dbReference type="EMBL" id="LWSA01000227">
    <property type="protein sequence ID" value="OCX69682.1"/>
    <property type="molecule type" value="Genomic_DNA"/>
</dbReference>
<keyword evidence="6" id="KW-1185">Reference proteome</keyword>
<evidence type="ECO:0000313" key="6">
    <source>
        <dbReference type="Proteomes" id="UP000095008"/>
    </source>
</evidence>
<name>A0A1C2J6R5_ACITH</name>
<evidence type="ECO:0000313" key="5">
    <source>
        <dbReference type="Proteomes" id="UP000094893"/>
    </source>
</evidence>
<dbReference type="PANTHER" id="PTHR11735">
    <property type="entry name" value="TRNA N6-ADENOSINE THREONYLCARBAMOYLTRANSFERASE"/>
    <property type="match status" value="1"/>
</dbReference>
<dbReference type="InterPro" id="IPR043129">
    <property type="entry name" value="ATPase_NBD"/>
</dbReference>
<dbReference type="InterPro" id="IPR000905">
    <property type="entry name" value="Gcp-like_dom"/>
</dbReference>
<accession>A0A1C2J6R5</accession>
<dbReference type="CDD" id="cd24032">
    <property type="entry name" value="ASKHA_NBD_TsaB"/>
    <property type="match status" value="1"/>
</dbReference>
<dbReference type="Pfam" id="PF00814">
    <property type="entry name" value="TsaD"/>
    <property type="match status" value="1"/>
</dbReference>
<feature type="domain" description="Gcp-like" evidence="2">
    <location>
        <begin position="27"/>
        <end position="127"/>
    </location>
</feature>
<dbReference type="GO" id="GO:0002949">
    <property type="term" value="P:tRNA threonylcarbamoyladenosine modification"/>
    <property type="evidence" value="ECO:0007669"/>
    <property type="project" value="InterPro"/>
</dbReference>
<dbReference type="InterPro" id="IPR022496">
    <property type="entry name" value="T6A_TsaB"/>
</dbReference>
<protein>
    <submittedName>
        <fullName evidence="3">tRNA threonylcarbamoyladenosine biosynthesis protein TsaB</fullName>
    </submittedName>
</protein>
<dbReference type="Gene3D" id="3.30.420.40">
    <property type="match status" value="2"/>
</dbReference>
<reference evidence="3 5" key="1">
    <citation type="journal article" date="2016" name="Int. J. Mol. Sci.">
        <title>Comparative genomics of the extreme acidophile Acidithiobacillus thiooxidans reveals intraspecific divergence and niche adaptation.</title>
        <authorList>
            <person name="Zhang X."/>
            <person name="Feng X."/>
            <person name="Tao J."/>
            <person name="Ma L."/>
            <person name="Xiao Y."/>
            <person name="Liang Y."/>
            <person name="Liu X."/>
            <person name="Yin H."/>
        </authorList>
    </citation>
    <scope>NUCLEOTIDE SEQUENCE [LARGE SCALE GENOMIC DNA]</scope>
    <source>
        <strain evidence="3 5">A02</strain>
        <strain evidence="4">DXS-W</strain>
    </source>
</reference>
<dbReference type="EMBL" id="LWRY01000103">
    <property type="protein sequence ID" value="OCX72711.1"/>
    <property type="molecule type" value="Genomic_DNA"/>
</dbReference>
<proteinExistence type="predicted"/>
<dbReference type="OrthoDB" id="9809995at2"/>
<dbReference type="Proteomes" id="UP000095008">
    <property type="component" value="Unassembled WGS sequence"/>
</dbReference>
<evidence type="ECO:0000259" key="2">
    <source>
        <dbReference type="Pfam" id="PF00814"/>
    </source>
</evidence>
<sequence length="221" mass="23549">MSDPIILAIDTATEACSVAVNGVAECQVAANAHSQILLPMISRVLQRAGLVLTDLDAIACGVGPGGFTGVRIGVSTAQALAMARGLPVYPVSSLQALAAATVQPSVLTALDARKDEVYAAVYVQDERTGLPVLQDEERVCPPGAVAWPQAGIFWGLGSAWPLYHSEWQQDNVLGWTEDAYPQADAVLRLALARHLGGDEGCRPDQLEPHYIRPFLPQDQQK</sequence>
<dbReference type="AlphaFoldDB" id="A0A1C2J6R5"/>
<dbReference type="Proteomes" id="UP000094893">
    <property type="component" value="Unassembled WGS sequence"/>
</dbReference>
<comment type="caution">
    <text evidence="3">The sequence shown here is derived from an EMBL/GenBank/DDBJ whole genome shotgun (WGS) entry which is preliminary data.</text>
</comment>